<dbReference type="CDD" id="cd11344">
    <property type="entry name" value="AmyAc_GlgE_like"/>
    <property type="match status" value="1"/>
</dbReference>
<dbReference type="RefSeq" id="WP_254162315.1">
    <property type="nucleotide sequence ID" value="NZ_JAHESF010000006.1"/>
</dbReference>
<dbReference type="Pfam" id="PF11896">
    <property type="entry name" value="GlgE_dom_N_S"/>
    <property type="match status" value="1"/>
</dbReference>
<dbReference type="SMART" id="SM00642">
    <property type="entry name" value="Aamy"/>
    <property type="match status" value="1"/>
</dbReference>
<reference evidence="8 9" key="1">
    <citation type="submission" date="2021-05" db="EMBL/GenBank/DDBJ databases">
        <title>A Polyphasic approach of four new species of the genus Ohtaekwangia: Ohtaekwangia histidinii sp. nov., Ohtaekwangia cretensis sp. nov., Ohtaekwangia indiensis sp. nov., Ohtaekwangia reichenbachii sp. nov. from diverse environment.</title>
        <authorList>
            <person name="Octaviana S."/>
        </authorList>
    </citation>
    <scope>NUCLEOTIDE SEQUENCE [LARGE SCALE GENOMIC DNA]</scope>
    <source>
        <strain evidence="8 9">PWU4</strain>
    </source>
</reference>
<dbReference type="GO" id="GO:0004553">
    <property type="term" value="F:hydrolase activity, hydrolyzing O-glycosyl compounds"/>
    <property type="evidence" value="ECO:0007669"/>
    <property type="project" value="InterPro"/>
</dbReference>
<feature type="domain" description="Glycosyl hydrolase family 13 catalytic" evidence="7">
    <location>
        <begin position="193"/>
        <end position="541"/>
    </location>
</feature>
<feature type="binding site" evidence="6">
    <location>
        <position position="244"/>
    </location>
    <ligand>
        <name>alpha-maltose 1-phosphate</name>
        <dbReference type="ChEBI" id="CHEBI:63576"/>
    </ligand>
</feature>
<dbReference type="Proteomes" id="UP001319200">
    <property type="component" value="Unassembled WGS sequence"/>
</dbReference>
<keyword evidence="2 6" id="KW-0328">Glycosyltransferase</keyword>
<dbReference type="Gene3D" id="2.60.40.1180">
    <property type="entry name" value="Golgi alpha-mannosidase II"/>
    <property type="match status" value="1"/>
</dbReference>
<dbReference type="PANTHER" id="PTHR47786">
    <property type="entry name" value="ALPHA-1,4-GLUCAN:MALTOSE-1-PHOSPHATE MALTOSYLTRANSFERASE"/>
    <property type="match status" value="1"/>
</dbReference>
<evidence type="ECO:0000256" key="3">
    <source>
        <dbReference type="ARBA" id="ARBA00022679"/>
    </source>
</evidence>
<dbReference type="InterPro" id="IPR021828">
    <property type="entry name" value="GlgE_dom_N/S"/>
</dbReference>
<sequence>MSKIKGQSRVVIENVQPQVDGGLYPAKRTVGELVTVTADIFGDGHDHIRAHLLYKKEGEKNWQRTPMQAGYNDDWYASFEVKEKVGYIFTVHAWIDHFETWYDGFKKKAAAKVDVHIELMEGAIILRKLAAKDPALNPAAATLENKGQYADAVEFVLSKEFHDIVHHHPLIEFETQYEKELKVAVEHRKANFSAWYELFPRSASLEGKHGTFKDVVKLLPRVASMGFDILYLPPIHPIGKINRKGKNNNVRSVAGEPGSPWAIGSDEGGHKAIHPELGTLDDYKKLIAEAKKLDIDIAMDVAFQCAPDHPYVKEHPDWFKQRPDGSIQYAENPPKKYQDIYPFNFESEDWQNLWEELKSVFLFWIEQGVKVFRVDNPHTKPIRFWQWVIAEINKQHQDIIFLSEAFTRPKVMASLAKVGFTQSYTYFTWRVSKQEIVEYMNELVFSQSRNYFRPNFWPNTPDILPFHLQHQGENIFILRLALAATLSSNYGVYGPAYEFCENIPVQGKEEYHDSEKYEVKKYDWKHTNRLTDIISILNRARKAHAALQSTWNIQFCHVENPNLLAYLKATDDLSSIILTVVNLDPYNRQWGYVQLPKERLKLGDRINVKLHDLMTDEHYTWTQEWNYTEIDPYKMPFHLFKLEIHESNM</sequence>
<dbReference type="InterPro" id="IPR017853">
    <property type="entry name" value="GH"/>
</dbReference>
<evidence type="ECO:0000313" key="8">
    <source>
        <dbReference type="EMBL" id="MBT1696832.1"/>
    </source>
</evidence>
<dbReference type="Gene3D" id="2.60.40.10">
    <property type="entry name" value="Immunoglobulins"/>
    <property type="match status" value="1"/>
</dbReference>
<feature type="binding site" evidence="6">
    <location>
        <begin position="516"/>
        <end position="517"/>
    </location>
    <ligand>
        <name>alpha-maltose 1-phosphate</name>
        <dbReference type="ChEBI" id="CHEBI:63576"/>
    </ligand>
</feature>
<gene>
    <name evidence="6" type="primary">glgE</name>
    <name evidence="8" type="ORF">KK083_08115</name>
</gene>
<feature type="binding site" evidence="6">
    <location>
        <position position="339"/>
    </location>
    <ligand>
        <name>alpha-maltose 1-phosphate</name>
        <dbReference type="ChEBI" id="CHEBI:63576"/>
    </ligand>
</feature>
<evidence type="ECO:0000256" key="4">
    <source>
        <dbReference type="ARBA" id="ARBA00023277"/>
    </source>
</evidence>
<dbReference type="GO" id="GO:0030979">
    <property type="term" value="P:alpha-glucan biosynthetic process"/>
    <property type="evidence" value="ECO:0007669"/>
    <property type="project" value="UniProtKB-UniRule"/>
</dbReference>
<name>A0AAP2GNT4_9BACT</name>
<keyword evidence="3 6" id="KW-0808">Transferase</keyword>
<feature type="active site" description="Nucleophile" evidence="6">
    <location>
        <position position="375"/>
    </location>
</feature>
<protein>
    <recommendedName>
        <fullName evidence="6">Alpha-1,4-glucan:maltose-1-phosphate maltosyltransferase</fullName>
        <shortName evidence="6">GMPMT</shortName>
        <ecNumber evidence="6">2.4.99.16</ecNumber>
    </recommendedName>
    <alternativeName>
        <fullName evidence="6">(1-&gt;4)-alpha-D-glucan:maltose-1-phosphate alpha-D-maltosyltransferase</fullName>
    </alternativeName>
</protein>
<dbReference type="InterPro" id="IPR049171">
    <property type="entry name" value="GLGE_C"/>
</dbReference>
<dbReference type="HAMAP" id="MF_02124">
    <property type="entry name" value="GlgE"/>
    <property type="match status" value="1"/>
</dbReference>
<dbReference type="InterPro" id="IPR013780">
    <property type="entry name" value="Glyco_hydro_b"/>
</dbReference>
<dbReference type="AlphaFoldDB" id="A0AAP2GNT4"/>
<dbReference type="InterPro" id="IPR006047">
    <property type="entry name" value="GH13_cat_dom"/>
</dbReference>
<keyword evidence="4 6" id="KW-0119">Carbohydrate metabolism</keyword>
<feature type="site" description="Transition state stabilizer" evidence="6">
    <location>
        <position position="462"/>
    </location>
</feature>
<comment type="subunit">
    <text evidence="1 6">Homodimer.</text>
</comment>
<dbReference type="InterPro" id="IPR026585">
    <property type="entry name" value="GlgE"/>
</dbReference>
<dbReference type="GO" id="GO:0016758">
    <property type="term" value="F:hexosyltransferase activity"/>
    <property type="evidence" value="ECO:0007669"/>
    <property type="project" value="UniProtKB-UniRule"/>
</dbReference>
<evidence type="ECO:0000256" key="2">
    <source>
        <dbReference type="ARBA" id="ARBA00022676"/>
    </source>
</evidence>
<evidence type="ECO:0000313" key="9">
    <source>
        <dbReference type="Proteomes" id="UP001319200"/>
    </source>
</evidence>
<dbReference type="SUPFAM" id="SSF51445">
    <property type="entry name" value="(Trans)glycosidases"/>
    <property type="match status" value="1"/>
</dbReference>
<keyword evidence="9" id="KW-1185">Reference proteome</keyword>
<proteinExistence type="inferred from homology"/>
<dbReference type="EC" id="2.4.99.16" evidence="6"/>
<dbReference type="Gene3D" id="3.20.20.80">
    <property type="entry name" value="Glycosidases"/>
    <property type="match status" value="1"/>
</dbReference>
<comment type="caution">
    <text evidence="8">The sequence shown here is derived from an EMBL/GenBank/DDBJ whole genome shotgun (WGS) entry which is preliminary data.</text>
</comment>
<comment type="function">
    <text evidence="6">Maltosyltransferase that uses maltose 1-phosphate (M1P) as the sugar donor to elongate linear or branched alpha-(1-&gt;4)-glucans. Is involved in a branched alpha-glucan biosynthetic pathway from trehalose, together with TreS, Mak and GlgB.</text>
</comment>
<organism evidence="8 9">
    <name type="scientific">Chryseosolibacter histidini</name>
    <dbReference type="NCBI Taxonomy" id="2782349"/>
    <lineage>
        <taxon>Bacteria</taxon>
        <taxon>Pseudomonadati</taxon>
        <taxon>Bacteroidota</taxon>
        <taxon>Cytophagia</taxon>
        <taxon>Cytophagales</taxon>
        <taxon>Chryseotaleaceae</taxon>
        <taxon>Chryseosolibacter</taxon>
    </lineage>
</organism>
<evidence type="ECO:0000256" key="6">
    <source>
        <dbReference type="HAMAP-Rule" id="MF_02124"/>
    </source>
</evidence>
<feature type="binding site" evidence="6">
    <location>
        <position position="376"/>
    </location>
    <ligand>
        <name>alpha-maltose 1-phosphate</name>
        <dbReference type="ChEBI" id="CHEBI:63576"/>
    </ligand>
</feature>
<dbReference type="Gene3D" id="1.20.58.80">
    <property type="entry name" value="Phosphotransferase system, lactose/cellobiose-type IIA subunit"/>
    <property type="match status" value="1"/>
</dbReference>
<dbReference type="Pfam" id="PF21702">
    <property type="entry name" value="GLGE_C"/>
    <property type="match status" value="1"/>
</dbReference>
<dbReference type="Pfam" id="PF00128">
    <property type="entry name" value="Alpha-amylase"/>
    <property type="match status" value="1"/>
</dbReference>
<dbReference type="InterPro" id="IPR013783">
    <property type="entry name" value="Ig-like_fold"/>
</dbReference>
<comment type="similarity">
    <text evidence="6">Belongs to the glycosyl hydrolase 13 family. GlgE subfamily.</text>
</comment>
<accession>A0AAP2GNT4</accession>
<evidence type="ECO:0000259" key="7">
    <source>
        <dbReference type="SMART" id="SM00642"/>
    </source>
</evidence>
<dbReference type="PANTHER" id="PTHR47786:SF2">
    <property type="entry name" value="GLYCOSYL HYDROLASE FAMILY 13 CATALYTIC DOMAIN-CONTAINING PROTEIN"/>
    <property type="match status" value="1"/>
</dbReference>
<feature type="active site" description="Proton donor" evidence="6">
    <location>
        <position position="404"/>
    </location>
</feature>
<dbReference type="EMBL" id="JAHESF010000006">
    <property type="protein sequence ID" value="MBT1696832.1"/>
    <property type="molecule type" value="Genomic_DNA"/>
</dbReference>
<feature type="binding site" evidence="6">
    <location>
        <position position="304"/>
    </location>
    <ligand>
        <name>alpha-maltose 1-phosphate</name>
        <dbReference type="ChEBI" id="CHEBI:63576"/>
    </ligand>
</feature>
<evidence type="ECO:0000256" key="1">
    <source>
        <dbReference type="ARBA" id="ARBA00011738"/>
    </source>
</evidence>
<comment type="catalytic activity">
    <reaction evidence="5 6">
        <text>alpha-maltose 1-phosphate + [(1-&gt;4)-alpha-D-glucosyl](n) = [(1-&gt;4)-alpha-D-glucosyl](n+2) + phosphate</text>
        <dbReference type="Rhea" id="RHEA:42692"/>
        <dbReference type="Rhea" id="RHEA-COMP:9584"/>
        <dbReference type="Rhea" id="RHEA-COMP:10183"/>
        <dbReference type="ChEBI" id="CHEBI:15444"/>
        <dbReference type="ChEBI" id="CHEBI:43474"/>
        <dbReference type="ChEBI" id="CHEBI:63576"/>
        <dbReference type="EC" id="2.4.99.16"/>
    </reaction>
</comment>
<evidence type="ECO:0000256" key="5">
    <source>
        <dbReference type="ARBA" id="ARBA00048735"/>
    </source>
</evidence>